<evidence type="ECO:0000313" key="2">
    <source>
        <dbReference type="Proteomes" id="UP000815325"/>
    </source>
</evidence>
<sequence>MMCDATVVRVRPFVASVSFYVQMWGIAAVGLHPFAAPFHRCANASQAGNNIDAVDHCVLCKSMIEVPSCPPRRLAS</sequence>
<gene>
    <name evidence="1" type="ORF">DUNSADRAFT_13898</name>
</gene>
<protein>
    <recommendedName>
        <fullName evidence="3">Encoded protein</fullName>
    </recommendedName>
</protein>
<dbReference type="Proteomes" id="UP000815325">
    <property type="component" value="Unassembled WGS sequence"/>
</dbReference>
<keyword evidence="2" id="KW-1185">Reference proteome</keyword>
<evidence type="ECO:0000313" key="1">
    <source>
        <dbReference type="EMBL" id="KAF5830909.1"/>
    </source>
</evidence>
<evidence type="ECO:0008006" key="3">
    <source>
        <dbReference type="Google" id="ProtNLM"/>
    </source>
</evidence>
<comment type="caution">
    <text evidence="1">The sequence shown here is derived from an EMBL/GenBank/DDBJ whole genome shotgun (WGS) entry which is preliminary data.</text>
</comment>
<dbReference type="EMBL" id="MU069995">
    <property type="protein sequence ID" value="KAF5830909.1"/>
    <property type="molecule type" value="Genomic_DNA"/>
</dbReference>
<name>A0ABQ7G8H1_DUNSA</name>
<proteinExistence type="predicted"/>
<organism evidence="1 2">
    <name type="scientific">Dunaliella salina</name>
    <name type="common">Green alga</name>
    <name type="synonym">Protococcus salinus</name>
    <dbReference type="NCBI Taxonomy" id="3046"/>
    <lineage>
        <taxon>Eukaryota</taxon>
        <taxon>Viridiplantae</taxon>
        <taxon>Chlorophyta</taxon>
        <taxon>core chlorophytes</taxon>
        <taxon>Chlorophyceae</taxon>
        <taxon>CS clade</taxon>
        <taxon>Chlamydomonadales</taxon>
        <taxon>Dunaliellaceae</taxon>
        <taxon>Dunaliella</taxon>
    </lineage>
</organism>
<accession>A0ABQ7G8H1</accession>
<reference evidence="1" key="1">
    <citation type="submission" date="2017-08" db="EMBL/GenBank/DDBJ databases">
        <authorList>
            <person name="Polle J.E."/>
            <person name="Barry K."/>
            <person name="Cushman J."/>
            <person name="Schmutz J."/>
            <person name="Tran D."/>
            <person name="Hathwaick L.T."/>
            <person name="Yim W.C."/>
            <person name="Jenkins J."/>
            <person name="Mckie-Krisberg Z.M."/>
            <person name="Prochnik S."/>
            <person name="Lindquist E."/>
            <person name="Dockter R.B."/>
            <person name="Adam C."/>
            <person name="Molina H."/>
            <person name="Bunkerborg J."/>
            <person name="Jin E."/>
            <person name="Buchheim M."/>
            <person name="Magnuson J."/>
        </authorList>
    </citation>
    <scope>NUCLEOTIDE SEQUENCE</scope>
    <source>
        <strain evidence="1">CCAP 19/18</strain>
    </source>
</reference>